<evidence type="ECO:0000313" key="2">
    <source>
        <dbReference type="Proteomes" id="UP001179181"/>
    </source>
</evidence>
<keyword evidence="2" id="KW-1185">Reference proteome</keyword>
<dbReference type="InterPro" id="IPR014917">
    <property type="entry name" value="DUF1800"/>
</dbReference>
<sequence length="520" mass="59441">MALLDKYDNPLTARQAAHLLRRITFGSSQESITQLAGKTTETVVGFLLSKTTAPGPPKDPANKTFHDLPWGYPATEEMEQNKNDAIRCALIKGWWIGQMLQQKSNIIEKMTLFWQNHFVSTATDVSDARFIYGQYQLLRKHALGNFRTFVIDITKDPAMLWYLNGNENVVGKPNENYGRELQELFTIGQGNYDENDVKNAARVLTGWRPVGFRNTASAEVTVEFRALRHDTGNKIFSSHYQNTVIKGRNGTSAGDLELGELVDMILRQDATALFIVRKIYRWFVQAEISPLIENEVIKPLAALFRNDYEIKPVLSQLFNSQHFYDAKLIGSQIKSPLELVIGSLSHFNQNVPDPVKDRGTYDLFTQYLAAKARELQMEVFDQPTVFGWQPYYDTDFYELWINSTTLALRGAYSDAIIKGIPALKININSLDLAKKVSDPSNPIVLVNELTNYLFAFDLTQSQKDYLIDEILIPGLPRYEWGVEWNQYISNQGDILKRNSVKRKIDNMYQYLLRLAEFQMG</sequence>
<proteinExistence type="predicted"/>
<evidence type="ECO:0000313" key="1">
    <source>
        <dbReference type="EMBL" id="NIJ54653.1"/>
    </source>
</evidence>
<gene>
    <name evidence="1" type="ORF">FHS68_003835</name>
</gene>
<dbReference type="Pfam" id="PF08811">
    <property type="entry name" value="DUF1800"/>
    <property type="match status" value="1"/>
</dbReference>
<accession>A0ABX0UNT4</accession>
<protein>
    <submittedName>
        <fullName evidence="1">Uncharacterized protein (DUF1800 family)</fullName>
    </submittedName>
</protein>
<dbReference type="Proteomes" id="UP001179181">
    <property type="component" value="Unassembled WGS sequence"/>
</dbReference>
<organism evidence="1 2">
    <name type="scientific">Dyadobacter arcticus</name>
    <dbReference type="NCBI Taxonomy" id="1078754"/>
    <lineage>
        <taxon>Bacteria</taxon>
        <taxon>Pseudomonadati</taxon>
        <taxon>Bacteroidota</taxon>
        <taxon>Cytophagia</taxon>
        <taxon>Cytophagales</taxon>
        <taxon>Spirosomataceae</taxon>
        <taxon>Dyadobacter</taxon>
    </lineage>
</organism>
<reference evidence="1 2" key="1">
    <citation type="submission" date="2020-03" db="EMBL/GenBank/DDBJ databases">
        <title>Genomic Encyclopedia of Type Strains, Phase IV (KMG-IV): sequencing the most valuable type-strain genomes for metagenomic binning, comparative biology and taxonomic classification.</title>
        <authorList>
            <person name="Goeker M."/>
        </authorList>
    </citation>
    <scope>NUCLEOTIDE SEQUENCE [LARGE SCALE GENOMIC DNA]</scope>
    <source>
        <strain evidence="1 2">DSM 102865</strain>
    </source>
</reference>
<comment type="caution">
    <text evidence="1">The sequence shown here is derived from an EMBL/GenBank/DDBJ whole genome shotgun (WGS) entry which is preliminary data.</text>
</comment>
<dbReference type="EMBL" id="JAASQJ010000003">
    <property type="protein sequence ID" value="NIJ54653.1"/>
    <property type="molecule type" value="Genomic_DNA"/>
</dbReference>
<name>A0ABX0UNT4_9BACT</name>